<dbReference type="Proteomes" id="UP000249091">
    <property type="component" value="Chromosome 1"/>
</dbReference>
<evidence type="ECO:0000313" key="2">
    <source>
        <dbReference type="Proteomes" id="UP000249091"/>
    </source>
</evidence>
<sequence length="56" mass="6459">MPADLSDNEVVEGLHYWRNRLHHFASEGDPEGEKDTEEARTFLEEFTGEAQQRGLL</sequence>
<gene>
    <name evidence="1" type="ORF">NCTC10994_00546</name>
</gene>
<protein>
    <submittedName>
        <fullName evidence="1">Uncharacterized protein</fullName>
    </submittedName>
</protein>
<name>A0A2X4TPG0_9NOCA</name>
<dbReference type="AlphaFoldDB" id="A0A2X4TPG0"/>
<dbReference type="KEGG" id="rcr:NCTC10994_00546"/>
<reference evidence="1 2" key="1">
    <citation type="submission" date="2018-06" db="EMBL/GenBank/DDBJ databases">
        <authorList>
            <consortium name="Pathogen Informatics"/>
            <person name="Doyle S."/>
        </authorList>
    </citation>
    <scope>NUCLEOTIDE SEQUENCE [LARGE SCALE GENOMIC DNA]</scope>
    <source>
        <strain evidence="1 2">NCTC10994</strain>
    </source>
</reference>
<dbReference type="EMBL" id="LS483468">
    <property type="protein sequence ID" value="SQI28793.1"/>
    <property type="molecule type" value="Genomic_DNA"/>
</dbReference>
<accession>A0A2X4TPG0</accession>
<keyword evidence="2" id="KW-1185">Reference proteome</keyword>
<proteinExistence type="predicted"/>
<organism evidence="1 2">
    <name type="scientific">Rhodococcus coprophilus</name>
    <dbReference type="NCBI Taxonomy" id="38310"/>
    <lineage>
        <taxon>Bacteria</taxon>
        <taxon>Bacillati</taxon>
        <taxon>Actinomycetota</taxon>
        <taxon>Actinomycetes</taxon>
        <taxon>Mycobacteriales</taxon>
        <taxon>Nocardiaceae</taxon>
        <taxon>Rhodococcus</taxon>
    </lineage>
</organism>
<evidence type="ECO:0000313" key="1">
    <source>
        <dbReference type="EMBL" id="SQI28793.1"/>
    </source>
</evidence>